<feature type="domain" description="Spastin/Vps4 C-terminal" evidence="6">
    <location>
        <begin position="673"/>
        <end position="707"/>
    </location>
</feature>
<evidence type="ECO:0000259" key="7">
    <source>
        <dbReference type="Pfam" id="PF17862"/>
    </source>
</evidence>
<evidence type="ECO:0000259" key="6">
    <source>
        <dbReference type="Pfam" id="PF09336"/>
    </source>
</evidence>
<dbReference type="Pfam" id="PF00004">
    <property type="entry name" value="AAA"/>
    <property type="match status" value="1"/>
</dbReference>
<dbReference type="InParanoid" id="A0A3N4L8E1"/>
<feature type="compositionally biased region" description="Polar residues" evidence="4">
    <location>
        <begin position="232"/>
        <end position="241"/>
    </location>
</feature>
<dbReference type="Pfam" id="PF09336">
    <property type="entry name" value="Vps4_C"/>
    <property type="match status" value="1"/>
</dbReference>
<dbReference type="AlphaFoldDB" id="A0A3N4L8E1"/>
<feature type="region of interest" description="Disordered" evidence="4">
    <location>
        <begin position="266"/>
        <end position="311"/>
    </location>
</feature>
<reference evidence="8 9" key="1">
    <citation type="journal article" date="2018" name="Nat. Ecol. Evol.">
        <title>Pezizomycetes genomes reveal the molecular basis of ectomycorrhizal truffle lifestyle.</title>
        <authorList>
            <person name="Murat C."/>
            <person name="Payen T."/>
            <person name="Noel B."/>
            <person name="Kuo A."/>
            <person name="Morin E."/>
            <person name="Chen J."/>
            <person name="Kohler A."/>
            <person name="Krizsan K."/>
            <person name="Balestrini R."/>
            <person name="Da Silva C."/>
            <person name="Montanini B."/>
            <person name="Hainaut M."/>
            <person name="Levati E."/>
            <person name="Barry K.W."/>
            <person name="Belfiori B."/>
            <person name="Cichocki N."/>
            <person name="Clum A."/>
            <person name="Dockter R.B."/>
            <person name="Fauchery L."/>
            <person name="Guy J."/>
            <person name="Iotti M."/>
            <person name="Le Tacon F."/>
            <person name="Lindquist E.A."/>
            <person name="Lipzen A."/>
            <person name="Malagnac F."/>
            <person name="Mello A."/>
            <person name="Molinier V."/>
            <person name="Miyauchi S."/>
            <person name="Poulain J."/>
            <person name="Riccioni C."/>
            <person name="Rubini A."/>
            <person name="Sitrit Y."/>
            <person name="Splivallo R."/>
            <person name="Traeger S."/>
            <person name="Wang M."/>
            <person name="Zifcakova L."/>
            <person name="Wipf D."/>
            <person name="Zambonelli A."/>
            <person name="Paolocci F."/>
            <person name="Nowrousian M."/>
            <person name="Ottonello S."/>
            <person name="Baldrian P."/>
            <person name="Spatafora J.W."/>
            <person name="Henrissat B."/>
            <person name="Nagy L.G."/>
            <person name="Aury J.M."/>
            <person name="Wincker P."/>
            <person name="Grigoriev I.V."/>
            <person name="Bonfante P."/>
            <person name="Martin F.M."/>
        </authorList>
    </citation>
    <scope>NUCLEOTIDE SEQUENCE [LARGE SCALE GENOMIC DNA]</scope>
    <source>
        <strain evidence="8 9">CCBAS932</strain>
    </source>
</reference>
<gene>
    <name evidence="8" type="ORF">P167DRAFT_556201</name>
</gene>
<dbReference type="InterPro" id="IPR015415">
    <property type="entry name" value="Spast_Vps4_C"/>
</dbReference>
<evidence type="ECO:0000313" key="9">
    <source>
        <dbReference type="Proteomes" id="UP000277580"/>
    </source>
</evidence>
<evidence type="ECO:0000259" key="5">
    <source>
        <dbReference type="Pfam" id="PF00004"/>
    </source>
</evidence>
<keyword evidence="2" id="KW-0547">Nucleotide-binding</keyword>
<dbReference type="STRING" id="1392247.A0A3N4L8E1"/>
<dbReference type="GO" id="GO:0016887">
    <property type="term" value="F:ATP hydrolysis activity"/>
    <property type="evidence" value="ECO:0007669"/>
    <property type="project" value="InterPro"/>
</dbReference>
<dbReference type="Proteomes" id="UP000277580">
    <property type="component" value="Unassembled WGS sequence"/>
</dbReference>
<feature type="compositionally biased region" description="Pro residues" evidence="4">
    <location>
        <begin position="280"/>
        <end position="290"/>
    </location>
</feature>
<evidence type="ECO:0000256" key="1">
    <source>
        <dbReference type="ARBA" id="ARBA00006914"/>
    </source>
</evidence>
<dbReference type="InterPro" id="IPR041569">
    <property type="entry name" value="AAA_lid_3"/>
</dbReference>
<protein>
    <submittedName>
        <fullName evidence="8">AAA-domain-containing protein</fullName>
    </submittedName>
</protein>
<organism evidence="8 9">
    <name type="scientific">Morchella conica CCBAS932</name>
    <dbReference type="NCBI Taxonomy" id="1392247"/>
    <lineage>
        <taxon>Eukaryota</taxon>
        <taxon>Fungi</taxon>
        <taxon>Dikarya</taxon>
        <taxon>Ascomycota</taxon>
        <taxon>Pezizomycotina</taxon>
        <taxon>Pezizomycetes</taxon>
        <taxon>Pezizales</taxon>
        <taxon>Morchellaceae</taxon>
        <taxon>Morchella</taxon>
    </lineage>
</organism>
<dbReference type="GO" id="GO:0005524">
    <property type="term" value="F:ATP binding"/>
    <property type="evidence" value="ECO:0007669"/>
    <property type="project" value="UniProtKB-KW"/>
</dbReference>
<evidence type="ECO:0000256" key="4">
    <source>
        <dbReference type="SAM" id="MobiDB-lite"/>
    </source>
</evidence>
<feature type="region of interest" description="Disordered" evidence="4">
    <location>
        <begin position="222"/>
        <end position="241"/>
    </location>
</feature>
<dbReference type="Gene3D" id="1.10.8.60">
    <property type="match status" value="1"/>
</dbReference>
<dbReference type="InterPro" id="IPR003959">
    <property type="entry name" value="ATPase_AAA_core"/>
</dbReference>
<evidence type="ECO:0000256" key="2">
    <source>
        <dbReference type="ARBA" id="ARBA00022741"/>
    </source>
</evidence>
<dbReference type="SUPFAM" id="SSF52540">
    <property type="entry name" value="P-loop containing nucleoside triphosphate hydrolases"/>
    <property type="match status" value="1"/>
</dbReference>
<dbReference type="Gene3D" id="3.40.50.300">
    <property type="entry name" value="P-loop containing nucleotide triphosphate hydrolases"/>
    <property type="match status" value="2"/>
</dbReference>
<name>A0A3N4L8E1_9PEZI</name>
<feature type="domain" description="ATPase AAA-type core" evidence="5">
    <location>
        <begin position="488"/>
        <end position="604"/>
    </location>
</feature>
<dbReference type="PANTHER" id="PTHR23074">
    <property type="entry name" value="AAA DOMAIN-CONTAINING"/>
    <property type="match status" value="1"/>
</dbReference>
<accession>A0A3N4L8E1</accession>
<sequence length="710" mass="77977">MKAKAYSTLQKTYDQSHLICSTAVYYESQGNDDEALRCWRECLSQLRGHNTAGYRPCTETERTLLHSLKTMQDHCQEKVDILQTMLTSKKNIQNNQMRNTGGNLEKIDPTKSLPTECATPSPTPPALPERPHPPRASTAMSPSSLGVYSTRSFHSIRTIPLVGVSGLSRTPNPEKRAFLSTLRSSKKEKKTVKAAALAWNSLSRAEGESFARSLSVPLADNVHHTRNHDGASASTSDLPNSLHITSYQQRSLPSLIPPKGVHRSYDAVVPLGNSGQPSLGPLPPPPPPHKCPIGRSLTSSHESPMGLGDVHTSKHYHQLDLGVSVPITSTTTTASAATTATTTPELNLLKSSVKRSMITNVNSPLPRKPVHHTLQIASMERNNQRNLPILKDDLHQTSSQQFGQILERENDTYSAGNTSQETVSQDDAATEQGNRIANALKMIGKGVDMQAALQVANEIVIQGDEVKWDDIAGLDAAKLALKEAVVYPFLRPDLFSGLREPLGESEKLVRALFALAKALAPSIIFVDEIDSLLSSRNGSGEHEATRRIKTEFLIQWSDLTRAAAGNDTKVGDASRVLVLAATNLPWAIDDAARRRFVRRQYIPLPEGSTREKQLLRLLSNQKYKLNHEEMEHLVRLTDGFSGSDLTALAKDAAMGPLRSLGEALLQMQKDDIRPITFSDFEASLTSIRPSVSKEGLQLFEDWSKKYGEQV</sequence>
<feature type="compositionally biased region" description="Low complexity" evidence="4">
    <location>
        <begin position="270"/>
        <end position="279"/>
    </location>
</feature>
<keyword evidence="3" id="KW-0067">ATP-binding</keyword>
<comment type="similarity">
    <text evidence="1">Belongs to the AAA ATPase family.</text>
</comment>
<proteinExistence type="inferred from homology"/>
<dbReference type="InterPro" id="IPR027417">
    <property type="entry name" value="P-loop_NTPase"/>
</dbReference>
<evidence type="ECO:0000256" key="3">
    <source>
        <dbReference type="ARBA" id="ARBA00022840"/>
    </source>
</evidence>
<feature type="region of interest" description="Disordered" evidence="4">
    <location>
        <begin position="111"/>
        <end position="144"/>
    </location>
</feature>
<keyword evidence="9" id="KW-1185">Reference proteome</keyword>
<feature type="domain" description="AAA ATPase AAA+ lid" evidence="7">
    <location>
        <begin position="629"/>
        <end position="668"/>
    </location>
</feature>
<dbReference type="PANTHER" id="PTHR23074:SF17">
    <property type="entry name" value="FIDGETIN-LIKE PROTEIN 1"/>
    <property type="match status" value="1"/>
</dbReference>
<dbReference type="FunFam" id="1.10.8.60:FF:000022">
    <property type="entry name" value="Fidgetin like 1"/>
    <property type="match status" value="1"/>
</dbReference>
<dbReference type="EMBL" id="ML119105">
    <property type="protein sequence ID" value="RPB17752.1"/>
    <property type="molecule type" value="Genomic_DNA"/>
</dbReference>
<dbReference type="OrthoDB" id="10251136at2759"/>
<dbReference type="Pfam" id="PF17862">
    <property type="entry name" value="AAA_lid_3"/>
    <property type="match status" value="1"/>
</dbReference>
<dbReference type="PROSITE" id="PS00674">
    <property type="entry name" value="AAA"/>
    <property type="match status" value="1"/>
</dbReference>
<evidence type="ECO:0000313" key="8">
    <source>
        <dbReference type="EMBL" id="RPB17752.1"/>
    </source>
</evidence>
<dbReference type="InterPro" id="IPR050304">
    <property type="entry name" value="MT-severing_AAA_ATPase"/>
</dbReference>
<dbReference type="InterPro" id="IPR003960">
    <property type="entry name" value="ATPase_AAA_CS"/>
</dbReference>